<protein>
    <submittedName>
        <fullName evidence="1">Uncharacterized protein</fullName>
    </submittedName>
</protein>
<name>A0A6J4IDI5_9CHLR</name>
<evidence type="ECO:0000313" key="1">
    <source>
        <dbReference type="EMBL" id="CAA9247408.1"/>
    </source>
</evidence>
<sequence>MHPVPSTPVEALAVLRDPNAEDWERDYAALMVGSLDEALPDLVALARDTTASEALQQRAAEALGGAWRDRGMLMTADISCFTPVAHQEILLHRGELPTPSDKG</sequence>
<reference evidence="1" key="1">
    <citation type="submission" date="2020-02" db="EMBL/GenBank/DDBJ databases">
        <authorList>
            <person name="Meier V. D."/>
        </authorList>
    </citation>
    <scope>NUCLEOTIDE SEQUENCE</scope>
    <source>
        <strain evidence="1">AVDCRST_MAG93</strain>
    </source>
</reference>
<dbReference type="EMBL" id="CADCTR010000537">
    <property type="protein sequence ID" value="CAA9247408.1"/>
    <property type="molecule type" value="Genomic_DNA"/>
</dbReference>
<dbReference type="AlphaFoldDB" id="A0A6J4IDI5"/>
<accession>A0A6J4IDI5</accession>
<proteinExistence type="predicted"/>
<gene>
    <name evidence="1" type="ORF">AVDCRST_MAG93-1588</name>
</gene>
<organism evidence="1">
    <name type="scientific">uncultured Chloroflexia bacterium</name>
    <dbReference type="NCBI Taxonomy" id="1672391"/>
    <lineage>
        <taxon>Bacteria</taxon>
        <taxon>Bacillati</taxon>
        <taxon>Chloroflexota</taxon>
        <taxon>Chloroflexia</taxon>
        <taxon>environmental samples</taxon>
    </lineage>
</organism>